<name>A0A845F0Q3_9BACL</name>
<feature type="transmembrane region" description="Helical" evidence="1">
    <location>
        <begin position="35"/>
        <end position="55"/>
    </location>
</feature>
<organism evidence="2 3">
    <name type="scientific">Guptibacillus hwajinpoensis</name>
    <dbReference type="NCBI Taxonomy" id="208199"/>
    <lineage>
        <taxon>Bacteria</taxon>
        <taxon>Bacillati</taxon>
        <taxon>Bacillota</taxon>
        <taxon>Bacilli</taxon>
        <taxon>Bacillales</taxon>
        <taxon>Guptibacillaceae</taxon>
        <taxon>Guptibacillus</taxon>
    </lineage>
</organism>
<evidence type="ECO:0000256" key="1">
    <source>
        <dbReference type="SAM" id="Phobius"/>
    </source>
</evidence>
<keyword evidence="1" id="KW-0472">Membrane</keyword>
<keyword evidence="1" id="KW-1133">Transmembrane helix</keyword>
<dbReference type="EMBL" id="WMEY01000004">
    <property type="protein sequence ID" value="MYL64433.1"/>
    <property type="molecule type" value="Genomic_DNA"/>
</dbReference>
<accession>A0A845F0Q3</accession>
<evidence type="ECO:0000313" key="3">
    <source>
        <dbReference type="Proteomes" id="UP000447833"/>
    </source>
</evidence>
<comment type="caution">
    <text evidence="2">The sequence shown here is derived from an EMBL/GenBank/DDBJ whole genome shotgun (WGS) entry which is preliminary data.</text>
</comment>
<dbReference type="RefSeq" id="WP_160919883.1">
    <property type="nucleotide sequence ID" value="NZ_WMEY01000004.1"/>
</dbReference>
<proteinExistence type="predicted"/>
<gene>
    <name evidence="2" type="ORF">GLW07_13835</name>
</gene>
<feature type="transmembrane region" description="Helical" evidence="1">
    <location>
        <begin position="12"/>
        <end position="29"/>
    </location>
</feature>
<reference evidence="2 3" key="1">
    <citation type="submission" date="2019-11" db="EMBL/GenBank/DDBJ databases">
        <title>Genome sequences of 17 halophilic strains isolated from different environments.</title>
        <authorList>
            <person name="Furrow R.E."/>
        </authorList>
    </citation>
    <scope>NUCLEOTIDE SEQUENCE [LARGE SCALE GENOMIC DNA]</scope>
    <source>
        <strain evidence="2 3">22506_14_FS</strain>
    </source>
</reference>
<evidence type="ECO:0000313" key="2">
    <source>
        <dbReference type="EMBL" id="MYL64433.1"/>
    </source>
</evidence>
<sequence length="59" mass="6658">MNKLLLSRKFIPTYFIVATLAIVLYRTIGNSWIEALLISFPCFLVGIISIALNFGKQPK</sequence>
<dbReference type="Proteomes" id="UP000447833">
    <property type="component" value="Unassembled WGS sequence"/>
</dbReference>
<keyword evidence="1" id="KW-0812">Transmembrane</keyword>
<dbReference type="AlphaFoldDB" id="A0A845F0Q3"/>
<protein>
    <submittedName>
        <fullName evidence="2">Uncharacterized protein</fullName>
    </submittedName>
</protein>